<organism evidence="2 3">
    <name type="scientific">Mesobaculum littorinae</name>
    <dbReference type="NCBI Taxonomy" id="2486419"/>
    <lineage>
        <taxon>Bacteria</taxon>
        <taxon>Pseudomonadati</taxon>
        <taxon>Pseudomonadota</taxon>
        <taxon>Alphaproteobacteria</taxon>
        <taxon>Rhodobacterales</taxon>
        <taxon>Roseobacteraceae</taxon>
        <taxon>Mesobaculum</taxon>
    </lineage>
</organism>
<keyword evidence="1" id="KW-0812">Transmembrane</keyword>
<dbReference type="EMBL" id="RQXX01000005">
    <property type="protein sequence ID" value="RVV97299.1"/>
    <property type="molecule type" value="Genomic_DNA"/>
</dbReference>
<dbReference type="Pfam" id="PF06912">
    <property type="entry name" value="DUF1275"/>
    <property type="match status" value="1"/>
</dbReference>
<dbReference type="RefSeq" id="WP_127907424.1">
    <property type="nucleotide sequence ID" value="NZ_RQXX01000005.1"/>
</dbReference>
<accession>A0A438AF35</accession>
<feature type="transmembrane region" description="Helical" evidence="1">
    <location>
        <begin position="181"/>
        <end position="200"/>
    </location>
</feature>
<sequence length="232" mass="24096">MLIREGQDRSGSIDLRLAVWLALAAGAVNAAGFRSLGHFSANMTGNVSTMSDMLALGRVATAMGFLALLVAFVCGALFCGLIVRAGARQGIGGIYALAILIEAALLVPLAMVDLVASGAGSGWTLVIGLSFLMGLQNATTTGISEARVRTSHVSGIATDIGLELAELVIRDPRRPDPRPRLVLHGATLLAFFGGGVAGVWGYERIGAVVFLVVSVGLAWLALATLQRLRRTT</sequence>
<evidence type="ECO:0000256" key="1">
    <source>
        <dbReference type="SAM" id="Phobius"/>
    </source>
</evidence>
<evidence type="ECO:0000313" key="3">
    <source>
        <dbReference type="Proteomes" id="UP000285908"/>
    </source>
</evidence>
<protein>
    <submittedName>
        <fullName evidence="2">DUF1275 domain-containing protein</fullName>
    </submittedName>
</protein>
<keyword evidence="3" id="KW-1185">Reference proteome</keyword>
<dbReference type="InterPro" id="IPR010699">
    <property type="entry name" value="DUF1275"/>
</dbReference>
<keyword evidence="1" id="KW-1133">Transmembrane helix</keyword>
<dbReference type="OrthoDB" id="270162at2"/>
<keyword evidence="1" id="KW-0472">Membrane</keyword>
<feature type="transmembrane region" description="Helical" evidence="1">
    <location>
        <begin position="122"/>
        <end position="139"/>
    </location>
</feature>
<gene>
    <name evidence="2" type="ORF">EKE94_14910</name>
</gene>
<proteinExistence type="predicted"/>
<dbReference type="PANTHER" id="PTHR37314">
    <property type="entry name" value="SLR0142 PROTEIN"/>
    <property type="match status" value="1"/>
</dbReference>
<dbReference type="PANTHER" id="PTHR37314:SF4">
    <property type="entry name" value="UPF0700 TRANSMEMBRANE PROTEIN YOAK"/>
    <property type="match status" value="1"/>
</dbReference>
<reference evidence="2 3" key="1">
    <citation type="submission" date="2018-11" db="EMBL/GenBank/DDBJ databases">
        <title>Mesobaculum littorinae gen. nov., sp. nov., isolated from Littorina scabra that represents a novel genus of the order Rhodobacteraceae.</title>
        <authorList>
            <person name="Li F."/>
        </authorList>
    </citation>
    <scope>NUCLEOTIDE SEQUENCE [LARGE SCALE GENOMIC DNA]</scope>
    <source>
        <strain evidence="2 3">M0103</strain>
    </source>
</reference>
<feature type="transmembrane region" description="Helical" evidence="1">
    <location>
        <begin position="95"/>
        <end position="116"/>
    </location>
</feature>
<feature type="transmembrane region" description="Helical" evidence="1">
    <location>
        <begin position="206"/>
        <end position="225"/>
    </location>
</feature>
<comment type="caution">
    <text evidence="2">The sequence shown here is derived from an EMBL/GenBank/DDBJ whole genome shotgun (WGS) entry which is preliminary data.</text>
</comment>
<dbReference type="Proteomes" id="UP000285908">
    <property type="component" value="Unassembled WGS sequence"/>
</dbReference>
<name>A0A438AF35_9RHOB</name>
<evidence type="ECO:0000313" key="2">
    <source>
        <dbReference type="EMBL" id="RVV97299.1"/>
    </source>
</evidence>
<dbReference type="AlphaFoldDB" id="A0A438AF35"/>
<feature type="transmembrane region" description="Helical" evidence="1">
    <location>
        <begin position="54"/>
        <end position="83"/>
    </location>
</feature>